<accession>A0A6A6EAL6</accession>
<dbReference type="PANTHER" id="PTHR24148">
    <property type="entry name" value="ANKYRIN REPEAT DOMAIN-CONTAINING PROTEIN 39 HOMOLOG-RELATED"/>
    <property type="match status" value="1"/>
</dbReference>
<reference evidence="2" key="1">
    <citation type="journal article" date="2020" name="Stud. Mycol.">
        <title>101 Dothideomycetes genomes: a test case for predicting lifestyles and emergence of pathogens.</title>
        <authorList>
            <person name="Haridas S."/>
            <person name="Albert R."/>
            <person name="Binder M."/>
            <person name="Bloem J."/>
            <person name="Labutti K."/>
            <person name="Salamov A."/>
            <person name="Andreopoulos B."/>
            <person name="Baker S."/>
            <person name="Barry K."/>
            <person name="Bills G."/>
            <person name="Bluhm B."/>
            <person name="Cannon C."/>
            <person name="Castanera R."/>
            <person name="Culley D."/>
            <person name="Daum C."/>
            <person name="Ezra D."/>
            <person name="Gonzalez J."/>
            <person name="Henrissat B."/>
            <person name="Kuo A."/>
            <person name="Liang C."/>
            <person name="Lipzen A."/>
            <person name="Lutzoni F."/>
            <person name="Magnuson J."/>
            <person name="Mondo S."/>
            <person name="Nolan M."/>
            <person name="Ohm R."/>
            <person name="Pangilinan J."/>
            <person name="Park H.-J."/>
            <person name="Ramirez L."/>
            <person name="Alfaro M."/>
            <person name="Sun H."/>
            <person name="Tritt A."/>
            <person name="Yoshinaga Y."/>
            <person name="Zwiers L.-H."/>
            <person name="Turgeon B."/>
            <person name="Goodwin S."/>
            <person name="Spatafora J."/>
            <person name="Crous P."/>
            <person name="Grigoriev I."/>
        </authorList>
    </citation>
    <scope>NUCLEOTIDE SEQUENCE</scope>
    <source>
        <strain evidence="2">CBS 207.26</strain>
    </source>
</reference>
<proteinExistence type="predicted"/>
<sequence>GDYIALSYCWGSGENLPLRNILINGRFLQVTESLEAALRFYRTLESSETKVLLWADAICINQSDSEEKRREIIRMREVYAGATGVLVHLGHEDDDSNRGIDVVQRTATDVAVDQGSSRRLEHLQNRENPCASVRRDVVALLNILSRPYWRRLWILQEIAMADGSLILGYGDRRIRLTDFLLAAKFLWHNLESILLISGDVWKYLMLAHGSLWVLLFFDKLQDIQRRSDQPKGITFSGLQMPLLNLGQNALSREAHDKVFGLLGILPKEIGSKMEQYVNYEIPTNQLFVTFTKAIIEYT</sequence>
<dbReference type="InterPro" id="IPR052895">
    <property type="entry name" value="HetReg/Transcr_Mod"/>
</dbReference>
<feature type="non-terminal residue" evidence="2">
    <location>
        <position position="1"/>
    </location>
</feature>
<feature type="non-terminal residue" evidence="2">
    <location>
        <position position="298"/>
    </location>
</feature>
<dbReference type="EMBL" id="ML994626">
    <property type="protein sequence ID" value="KAF2187569.1"/>
    <property type="molecule type" value="Genomic_DNA"/>
</dbReference>
<keyword evidence="3" id="KW-1185">Reference proteome</keyword>
<evidence type="ECO:0000259" key="1">
    <source>
        <dbReference type="Pfam" id="PF06985"/>
    </source>
</evidence>
<dbReference type="PANTHER" id="PTHR24148:SF64">
    <property type="entry name" value="HETEROKARYON INCOMPATIBILITY DOMAIN-CONTAINING PROTEIN"/>
    <property type="match status" value="1"/>
</dbReference>
<protein>
    <submittedName>
        <fullName evidence="2">HET-domain-containing protein</fullName>
    </submittedName>
</protein>
<feature type="domain" description="Heterokaryon incompatibility" evidence="1">
    <location>
        <begin position="3"/>
        <end position="157"/>
    </location>
</feature>
<dbReference type="Proteomes" id="UP000800200">
    <property type="component" value="Unassembled WGS sequence"/>
</dbReference>
<gene>
    <name evidence="2" type="ORF">K469DRAFT_770713</name>
</gene>
<organism evidence="2 3">
    <name type="scientific">Zopfia rhizophila CBS 207.26</name>
    <dbReference type="NCBI Taxonomy" id="1314779"/>
    <lineage>
        <taxon>Eukaryota</taxon>
        <taxon>Fungi</taxon>
        <taxon>Dikarya</taxon>
        <taxon>Ascomycota</taxon>
        <taxon>Pezizomycotina</taxon>
        <taxon>Dothideomycetes</taxon>
        <taxon>Dothideomycetes incertae sedis</taxon>
        <taxon>Zopfiaceae</taxon>
        <taxon>Zopfia</taxon>
    </lineage>
</organism>
<dbReference type="AlphaFoldDB" id="A0A6A6EAL6"/>
<dbReference type="Pfam" id="PF06985">
    <property type="entry name" value="HET"/>
    <property type="match status" value="1"/>
</dbReference>
<evidence type="ECO:0000313" key="2">
    <source>
        <dbReference type="EMBL" id="KAF2187569.1"/>
    </source>
</evidence>
<dbReference type="InterPro" id="IPR010730">
    <property type="entry name" value="HET"/>
</dbReference>
<name>A0A6A6EAL6_9PEZI</name>
<evidence type="ECO:0000313" key="3">
    <source>
        <dbReference type="Proteomes" id="UP000800200"/>
    </source>
</evidence>
<dbReference type="OrthoDB" id="4850726at2759"/>